<dbReference type="Proteomes" id="UP000828251">
    <property type="component" value="Unassembled WGS sequence"/>
</dbReference>
<comment type="caution">
    <text evidence="2">The sequence shown here is derived from an EMBL/GenBank/DDBJ whole genome shotgun (WGS) entry which is preliminary data.</text>
</comment>
<accession>A0A9D3W499</accession>
<evidence type="ECO:0000313" key="2">
    <source>
        <dbReference type="EMBL" id="KAH1107688.1"/>
    </source>
</evidence>
<dbReference type="EMBL" id="JAIQCV010000004">
    <property type="protein sequence ID" value="KAH1107688.1"/>
    <property type="molecule type" value="Genomic_DNA"/>
</dbReference>
<protein>
    <submittedName>
        <fullName evidence="2">Uncharacterized protein</fullName>
    </submittedName>
</protein>
<evidence type="ECO:0000313" key="3">
    <source>
        <dbReference type="Proteomes" id="UP000828251"/>
    </source>
</evidence>
<evidence type="ECO:0000256" key="1">
    <source>
        <dbReference type="SAM" id="MobiDB-lite"/>
    </source>
</evidence>
<sequence>MNIESDKDEVEMTQTSTPATPGNMPKSIAPMIEQEHAIHQLNDDLTKLSTDNEEEVPIN</sequence>
<name>A0A9D3W499_9ROSI</name>
<feature type="region of interest" description="Disordered" evidence="1">
    <location>
        <begin position="1"/>
        <end position="32"/>
    </location>
</feature>
<organism evidence="2 3">
    <name type="scientific">Gossypium stocksii</name>
    <dbReference type="NCBI Taxonomy" id="47602"/>
    <lineage>
        <taxon>Eukaryota</taxon>
        <taxon>Viridiplantae</taxon>
        <taxon>Streptophyta</taxon>
        <taxon>Embryophyta</taxon>
        <taxon>Tracheophyta</taxon>
        <taxon>Spermatophyta</taxon>
        <taxon>Magnoliopsida</taxon>
        <taxon>eudicotyledons</taxon>
        <taxon>Gunneridae</taxon>
        <taxon>Pentapetalae</taxon>
        <taxon>rosids</taxon>
        <taxon>malvids</taxon>
        <taxon>Malvales</taxon>
        <taxon>Malvaceae</taxon>
        <taxon>Malvoideae</taxon>
        <taxon>Gossypium</taxon>
    </lineage>
</organism>
<gene>
    <name evidence="2" type="ORF">J1N35_011456</name>
</gene>
<keyword evidence="3" id="KW-1185">Reference proteome</keyword>
<dbReference type="AlphaFoldDB" id="A0A9D3W499"/>
<proteinExistence type="predicted"/>
<feature type="compositionally biased region" description="Acidic residues" evidence="1">
    <location>
        <begin position="1"/>
        <end position="11"/>
    </location>
</feature>
<reference evidence="2 3" key="1">
    <citation type="journal article" date="2021" name="Plant Biotechnol. J.">
        <title>Multi-omics assisted identification of the key and species-specific regulatory components of drought-tolerant mechanisms in Gossypium stocksii.</title>
        <authorList>
            <person name="Yu D."/>
            <person name="Ke L."/>
            <person name="Zhang D."/>
            <person name="Wu Y."/>
            <person name="Sun Y."/>
            <person name="Mei J."/>
            <person name="Sun J."/>
            <person name="Sun Y."/>
        </authorList>
    </citation>
    <scope>NUCLEOTIDE SEQUENCE [LARGE SCALE GENOMIC DNA]</scope>
    <source>
        <strain evidence="3">cv. E1</strain>
        <tissue evidence="2">Leaf</tissue>
    </source>
</reference>